<proteinExistence type="predicted"/>
<dbReference type="EMBL" id="GBXM01012937">
    <property type="protein sequence ID" value="JAH95640.1"/>
    <property type="molecule type" value="Transcribed_RNA"/>
</dbReference>
<name>A0A0E9X164_ANGAN</name>
<sequence length="84" mass="9558">MMARILEININNDCESMLINKFKAKKDTHPLWWVTVMCRSHGFLRHSLCSVIKQFAVGEFTSGSCAGLKLSGYSIACGFEMQYY</sequence>
<evidence type="ECO:0000313" key="1">
    <source>
        <dbReference type="EMBL" id="JAH95640.1"/>
    </source>
</evidence>
<organism evidence="1">
    <name type="scientific">Anguilla anguilla</name>
    <name type="common">European freshwater eel</name>
    <name type="synonym">Muraena anguilla</name>
    <dbReference type="NCBI Taxonomy" id="7936"/>
    <lineage>
        <taxon>Eukaryota</taxon>
        <taxon>Metazoa</taxon>
        <taxon>Chordata</taxon>
        <taxon>Craniata</taxon>
        <taxon>Vertebrata</taxon>
        <taxon>Euteleostomi</taxon>
        <taxon>Actinopterygii</taxon>
        <taxon>Neopterygii</taxon>
        <taxon>Teleostei</taxon>
        <taxon>Anguilliformes</taxon>
        <taxon>Anguillidae</taxon>
        <taxon>Anguilla</taxon>
    </lineage>
</organism>
<accession>A0A0E9X164</accession>
<protein>
    <submittedName>
        <fullName evidence="1">Uncharacterized protein</fullName>
    </submittedName>
</protein>
<reference evidence="1" key="2">
    <citation type="journal article" date="2015" name="Fish Shellfish Immunol.">
        <title>Early steps in the European eel (Anguilla anguilla)-Vibrio vulnificus interaction in the gills: Role of the RtxA13 toxin.</title>
        <authorList>
            <person name="Callol A."/>
            <person name="Pajuelo D."/>
            <person name="Ebbesson L."/>
            <person name="Teles M."/>
            <person name="MacKenzie S."/>
            <person name="Amaro C."/>
        </authorList>
    </citation>
    <scope>NUCLEOTIDE SEQUENCE</scope>
</reference>
<reference evidence="1" key="1">
    <citation type="submission" date="2014-11" db="EMBL/GenBank/DDBJ databases">
        <authorList>
            <person name="Amaro Gonzalez C."/>
        </authorList>
    </citation>
    <scope>NUCLEOTIDE SEQUENCE</scope>
</reference>
<dbReference type="AlphaFoldDB" id="A0A0E9X164"/>